<gene>
    <name evidence="10 11 12 13" type="primary">LOC107074101</name>
</gene>
<dbReference type="Gene3D" id="2.130.10.10">
    <property type="entry name" value="YVTN repeat-like/Quinoprotein amine dehydrogenase"/>
    <property type="match status" value="1"/>
</dbReference>
<evidence type="ECO:0000256" key="2">
    <source>
        <dbReference type="ARBA" id="ARBA00022490"/>
    </source>
</evidence>
<keyword evidence="3 8" id="KW-0853">WD repeat</keyword>
<evidence type="ECO:0000256" key="4">
    <source>
        <dbReference type="ARBA" id="ARBA00022737"/>
    </source>
</evidence>
<dbReference type="PROSITE" id="PS50294">
    <property type="entry name" value="WD_REPEATS_REGION"/>
    <property type="match status" value="1"/>
</dbReference>
<keyword evidence="9" id="KW-1185">Reference proteome</keyword>
<dbReference type="InterPro" id="IPR036322">
    <property type="entry name" value="WD40_repeat_dom_sf"/>
</dbReference>
<feature type="repeat" description="WD" evidence="8">
    <location>
        <begin position="243"/>
        <end position="265"/>
    </location>
</feature>
<evidence type="ECO:0000256" key="1">
    <source>
        <dbReference type="ARBA" id="ARBA00004496"/>
    </source>
</evidence>
<evidence type="ECO:0000313" key="13">
    <source>
        <dbReference type="RefSeq" id="XP_015190658.1"/>
    </source>
</evidence>
<sequence length="308" mass="33932">MSGIEVKYKFVQEIDCKQGAVRSVRFSVDGEYCVTCGSDRKIKLWNPYKATTLKVYGGHGDEVMDACASCDSSQIVSCGLDKSLILWDVSTGTPTRRLRGHAGPVTTVRYNEESTMVVSGSRDNTVMCWDVRSKSIDPVQCLNDAKDSISSVRTSDHEILSASFDGKIRRYDIRVGQMYSDYMKDAVTCASFTRDGQCIVVSCANDVVRLIDKDTGELLGKFIGHTAKDLCLESSVNAQDTQILSGSEDGKLWVWDLATQEVVAKLSGYRPSKYPTLSINVHPTKNCFLAANGYSILMWSAESTTKVD</sequence>
<comment type="subcellular location">
    <subcellularLocation>
        <location evidence="1">Cytoplasm</location>
    </subcellularLocation>
</comment>
<dbReference type="SUPFAM" id="SSF50978">
    <property type="entry name" value="WD40 repeat-like"/>
    <property type="match status" value="1"/>
</dbReference>
<evidence type="ECO:0000256" key="5">
    <source>
        <dbReference type="ARBA" id="ARBA00038145"/>
    </source>
</evidence>
<feature type="repeat" description="WD" evidence="8">
    <location>
        <begin position="56"/>
        <end position="97"/>
    </location>
</feature>
<dbReference type="InterPro" id="IPR051980">
    <property type="entry name" value="WD_repeat_MORG1"/>
</dbReference>
<dbReference type="InterPro" id="IPR001680">
    <property type="entry name" value="WD40_rpt"/>
</dbReference>
<dbReference type="InterPro" id="IPR015943">
    <property type="entry name" value="WD40/YVTN_repeat-like_dom_sf"/>
</dbReference>
<dbReference type="Proteomes" id="UP000694924">
    <property type="component" value="Unplaced"/>
</dbReference>
<feature type="repeat" description="WD" evidence="8">
    <location>
        <begin position="14"/>
        <end position="55"/>
    </location>
</feature>
<evidence type="ECO:0000313" key="9">
    <source>
        <dbReference type="Proteomes" id="UP000694924"/>
    </source>
</evidence>
<evidence type="ECO:0000256" key="3">
    <source>
        <dbReference type="ARBA" id="ARBA00022574"/>
    </source>
</evidence>
<evidence type="ECO:0000313" key="11">
    <source>
        <dbReference type="RefSeq" id="XP_015190656.1"/>
    </source>
</evidence>
<protein>
    <recommendedName>
        <fullName evidence="6">WD repeat domain-containing protein 83</fullName>
    </recommendedName>
    <alternativeName>
        <fullName evidence="7">Mitogen-activated protein kinase organizer 1</fullName>
    </alternativeName>
</protein>
<dbReference type="CDD" id="cd00200">
    <property type="entry name" value="WD40"/>
    <property type="match status" value="1"/>
</dbReference>
<dbReference type="PANTHER" id="PTHR22842:SF3">
    <property type="entry name" value="WD REPEAT DOMAIN-CONTAINING PROTEIN 83"/>
    <property type="match status" value="1"/>
</dbReference>
<dbReference type="RefSeq" id="XP_015190656.1">
    <property type="nucleotide sequence ID" value="XM_015335170.1"/>
</dbReference>
<organism evidence="9 10">
    <name type="scientific">Polistes dominula</name>
    <name type="common">European paper wasp</name>
    <name type="synonym">Vespa dominula</name>
    <dbReference type="NCBI Taxonomy" id="743375"/>
    <lineage>
        <taxon>Eukaryota</taxon>
        <taxon>Metazoa</taxon>
        <taxon>Ecdysozoa</taxon>
        <taxon>Arthropoda</taxon>
        <taxon>Hexapoda</taxon>
        <taxon>Insecta</taxon>
        <taxon>Pterygota</taxon>
        <taxon>Neoptera</taxon>
        <taxon>Endopterygota</taxon>
        <taxon>Hymenoptera</taxon>
        <taxon>Apocrita</taxon>
        <taxon>Aculeata</taxon>
        <taxon>Vespoidea</taxon>
        <taxon>Vespidae</taxon>
        <taxon>Polistinae</taxon>
        <taxon>Polistini</taxon>
        <taxon>Polistes</taxon>
    </lineage>
</organism>
<comment type="similarity">
    <text evidence="5">Belongs to the WD repeat MORG1 family.</text>
</comment>
<evidence type="ECO:0000256" key="6">
    <source>
        <dbReference type="ARBA" id="ARBA00040453"/>
    </source>
</evidence>
<dbReference type="PRINTS" id="PR00320">
    <property type="entry name" value="GPROTEINBRPT"/>
</dbReference>
<dbReference type="Pfam" id="PF00400">
    <property type="entry name" value="WD40"/>
    <property type="match status" value="5"/>
</dbReference>
<proteinExistence type="inferred from homology"/>
<feature type="repeat" description="WD" evidence="8">
    <location>
        <begin position="98"/>
        <end position="133"/>
    </location>
</feature>
<accession>A0ABM1JDW7</accession>
<name>A0ABM1JDW7_POLDO</name>
<dbReference type="PROSITE" id="PS50082">
    <property type="entry name" value="WD_REPEATS_2"/>
    <property type="match status" value="4"/>
</dbReference>
<dbReference type="GeneID" id="107074101"/>
<reference evidence="10 11" key="1">
    <citation type="submission" date="2025-05" db="UniProtKB">
        <authorList>
            <consortium name="RefSeq"/>
        </authorList>
    </citation>
    <scope>IDENTIFICATION</scope>
    <source>
        <tissue evidence="10 11">Whole body</tissue>
    </source>
</reference>
<keyword evidence="2" id="KW-0963">Cytoplasm</keyword>
<evidence type="ECO:0000256" key="7">
    <source>
        <dbReference type="ARBA" id="ARBA00042222"/>
    </source>
</evidence>
<dbReference type="RefSeq" id="XP_015190658.1">
    <property type="nucleotide sequence ID" value="XM_015335172.1"/>
</dbReference>
<dbReference type="InterPro" id="IPR020472">
    <property type="entry name" value="WD40_PAC1"/>
</dbReference>
<evidence type="ECO:0000313" key="10">
    <source>
        <dbReference type="RefSeq" id="XP_015190655.1"/>
    </source>
</evidence>
<dbReference type="RefSeq" id="XP_015190655.1">
    <property type="nucleotide sequence ID" value="XM_015335169.1"/>
</dbReference>
<dbReference type="RefSeq" id="XP_015190657.1">
    <property type="nucleotide sequence ID" value="XM_015335171.1"/>
</dbReference>
<keyword evidence="4" id="KW-0677">Repeat</keyword>
<dbReference type="PANTHER" id="PTHR22842">
    <property type="entry name" value="WD40 REPEAT PROTEIN"/>
    <property type="match status" value="1"/>
</dbReference>
<evidence type="ECO:0000313" key="12">
    <source>
        <dbReference type="RefSeq" id="XP_015190657.1"/>
    </source>
</evidence>
<dbReference type="InterPro" id="IPR019775">
    <property type="entry name" value="WD40_repeat_CS"/>
</dbReference>
<dbReference type="SMART" id="SM00320">
    <property type="entry name" value="WD40"/>
    <property type="match status" value="7"/>
</dbReference>
<dbReference type="PROSITE" id="PS00678">
    <property type="entry name" value="WD_REPEATS_1"/>
    <property type="match status" value="2"/>
</dbReference>
<evidence type="ECO:0000256" key="8">
    <source>
        <dbReference type="PROSITE-ProRule" id="PRU00221"/>
    </source>
</evidence>